<dbReference type="Gene3D" id="1.10.287.470">
    <property type="entry name" value="Helix hairpin bin"/>
    <property type="match status" value="1"/>
</dbReference>
<gene>
    <name evidence="5" type="ORF">LX80_02445</name>
</gene>
<feature type="coiled-coil region" evidence="2">
    <location>
        <begin position="104"/>
        <end position="162"/>
    </location>
</feature>
<name>A0A2W7RIG9_9BACT</name>
<dbReference type="OrthoDB" id="9801814at2"/>
<dbReference type="Gene3D" id="2.40.420.20">
    <property type="match status" value="1"/>
</dbReference>
<dbReference type="GO" id="GO:0015562">
    <property type="term" value="F:efflux transmembrane transporter activity"/>
    <property type="evidence" value="ECO:0007669"/>
    <property type="project" value="TreeGrafter"/>
</dbReference>
<dbReference type="PANTHER" id="PTHR30469">
    <property type="entry name" value="MULTIDRUG RESISTANCE PROTEIN MDTA"/>
    <property type="match status" value="1"/>
</dbReference>
<dbReference type="AlphaFoldDB" id="A0A2W7RIG9"/>
<dbReference type="Pfam" id="PF25989">
    <property type="entry name" value="YknX_C"/>
    <property type="match status" value="1"/>
</dbReference>
<evidence type="ECO:0000313" key="5">
    <source>
        <dbReference type="EMBL" id="PZX60668.1"/>
    </source>
</evidence>
<evidence type="ECO:0000259" key="4">
    <source>
        <dbReference type="Pfam" id="PF25989"/>
    </source>
</evidence>
<evidence type="ECO:0000256" key="1">
    <source>
        <dbReference type="ARBA" id="ARBA00009477"/>
    </source>
</evidence>
<evidence type="ECO:0000256" key="2">
    <source>
        <dbReference type="SAM" id="Coils"/>
    </source>
</evidence>
<keyword evidence="2" id="KW-0175">Coiled coil</keyword>
<dbReference type="NCBIfam" id="TIGR01730">
    <property type="entry name" value="RND_mfp"/>
    <property type="match status" value="1"/>
</dbReference>
<comment type="similarity">
    <text evidence="1">Belongs to the membrane fusion protein (MFP) (TC 8.A.1) family.</text>
</comment>
<dbReference type="Gene3D" id="2.40.50.100">
    <property type="match status" value="1"/>
</dbReference>
<keyword evidence="6" id="KW-1185">Reference proteome</keyword>
<dbReference type="SUPFAM" id="SSF111369">
    <property type="entry name" value="HlyD-like secretion proteins"/>
    <property type="match status" value="1"/>
</dbReference>
<comment type="caution">
    <text evidence="5">The sequence shown here is derived from an EMBL/GenBank/DDBJ whole genome shotgun (WGS) entry which is preliminary data.</text>
</comment>
<dbReference type="InterPro" id="IPR058637">
    <property type="entry name" value="YknX-like_C"/>
</dbReference>
<dbReference type="PROSITE" id="PS51257">
    <property type="entry name" value="PROKAR_LIPOPROTEIN"/>
    <property type="match status" value="1"/>
</dbReference>
<feature type="domain" description="CzcB-like barrel-sandwich hybrid" evidence="3">
    <location>
        <begin position="64"/>
        <end position="195"/>
    </location>
</feature>
<dbReference type="Proteomes" id="UP000249720">
    <property type="component" value="Unassembled WGS sequence"/>
</dbReference>
<dbReference type="Gene3D" id="2.40.30.170">
    <property type="match status" value="1"/>
</dbReference>
<evidence type="ECO:0000313" key="6">
    <source>
        <dbReference type="Proteomes" id="UP000249720"/>
    </source>
</evidence>
<organism evidence="5 6">
    <name type="scientific">Hydrotalea sandarakina</name>
    <dbReference type="NCBI Taxonomy" id="1004304"/>
    <lineage>
        <taxon>Bacteria</taxon>
        <taxon>Pseudomonadati</taxon>
        <taxon>Bacteroidota</taxon>
        <taxon>Chitinophagia</taxon>
        <taxon>Chitinophagales</taxon>
        <taxon>Chitinophagaceae</taxon>
        <taxon>Hydrotalea</taxon>
    </lineage>
</organism>
<dbReference type="InterPro" id="IPR058647">
    <property type="entry name" value="BSH_CzcB-like"/>
</dbReference>
<dbReference type="EMBL" id="QKZV01000009">
    <property type="protein sequence ID" value="PZX60668.1"/>
    <property type="molecule type" value="Genomic_DNA"/>
</dbReference>
<protein>
    <submittedName>
        <fullName evidence="5">RND family efflux transporter MFP subunit</fullName>
    </submittedName>
</protein>
<reference evidence="5 6" key="1">
    <citation type="submission" date="2018-06" db="EMBL/GenBank/DDBJ databases">
        <title>Genomic Encyclopedia of Archaeal and Bacterial Type Strains, Phase II (KMG-II): from individual species to whole genera.</title>
        <authorList>
            <person name="Goeker M."/>
        </authorList>
    </citation>
    <scope>NUCLEOTIDE SEQUENCE [LARGE SCALE GENOMIC DNA]</scope>
    <source>
        <strain evidence="5 6">DSM 23241</strain>
    </source>
</reference>
<dbReference type="PANTHER" id="PTHR30469:SF15">
    <property type="entry name" value="HLYD FAMILY OF SECRETION PROTEINS"/>
    <property type="match status" value="1"/>
</dbReference>
<dbReference type="InterPro" id="IPR006143">
    <property type="entry name" value="RND_pump_MFP"/>
</dbReference>
<dbReference type="GO" id="GO:1990281">
    <property type="term" value="C:efflux pump complex"/>
    <property type="evidence" value="ECO:0007669"/>
    <property type="project" value="TreeGrafter"/>
</dbReference>
<accession>A0A2W7RIG9</accession>
<sequence>MNKNVKTTTVMLALTGILLTACSSNEKKAETTTVVTPIEVKLSMPNAATQNALSLGGQIEAVQSANISTRVMGYITSMRVKVGDHVSQGQLLATISNQDILAKRAQADAMIAEAEAALRNAQKDYDRFTALYQQQSASAKELDNVTLQYNAAKSRVDAAKQMRNEVNAMLAYTNLTAPFSGVVTQKMADAGSMANPGMPLLTIEKSGSFQVSIAVPESQINYVKMGNVVPLYIQAINKSIKGTITQISESAQYTGGQYMVKVAIPENEKAGLYAGMYVTAQLPIKGNVAVVNTGSDAVMVPVSAIVTKDELTGLYTVSANHTALLRWVRLGKQMGNEVEVLSGLSKDEPFILSANGKLADGVPVKEMK</sequence>
<dbReference type="Pfam" id="PF25973">
    <property type="entry name" value="BSH_CzcB"/>
    <property type="match status" value="1"/>
</dbReference>
<proteinExistence type="inferred from homology"/>
<feature type="domain" description="YknX-like C-terminal permuted SH3-like" evidence="4">
    <location>
        <begin position="298"/>
        <end position="365"/>
    </location>
</feature>
<evidence type="ECO:0000259" key="3">
    <source>
        <dbReference type="Pfam" id="PF25973"/>
    </source>
</evidence>